<name>A0A2S2Q2B8_9HEMI</name>
<evidence type="ECO:0000313" key="1">
    <source>
        <dbReference type="EMBL" id="MBY71804.1"/>
    </source>
</evidence>
<dbReference type="EMBL" id="GGMS01002601">
    <property type="protein sequence ID" value="MBY71804.1"/>
    <property type="molecule type" value="Transcribed_RNA"/>
</dbReference>
<protein>
    <submittedName>
        <fullName evidence="1">Uncharacterized protein</fullName>
    </submittedName>
</protein>
<gene>
    <name evidence="1" type="ORF">g.1488</name>
</gene>
<dbReference type="AlphaFoldDB" id="A0A2S2Q2B8"/>
<accession>A0A2S2Q2B8</accession>
<sequence length="146" mass="16740">MLLLLGEKAAAKSRFLTLGAGARVCVCAHPCDSAYSGRALALRTNQSKFETVTDKYSRRERNRKKHRARYRIRTRIYINACKRISPLFGRGGPAIYFPGEKSYLQKLRAEMCAIRVCVCVCVCVRATRIETMVIKRTETFYFRYGI</sequence>
<proteinExistence type="predicted"/>
<organism evidence="1">
    <name type="scientific">Sipha flava</name>
    <name type="common">yellow sugarcane aphid</name>
    <dbReference type="NCBI Taxonomy" id="143950"/>
    <lineage>
        <taxon>Eukaryota</taxon>
        <taxon>Metazoa</taxon>
        <taxon>Ecdysozoa</taxon>
        <taxon>Arthropoda</taxon>
        <taxon>Hexapoda</taxon>
        <taxon>Insecta</taxon>
        <taxon>Pterygota</taxon>
        <taxon>Neoptera</taxon>
        <taxon>Paraneoptera</taxon>
        <taxon>Hemiptera</taxon>
        <taxon>Sternorrhyncha</taxon>
        <taxon>Aphidomorpha</taxon>
        <taxon>Aphidoidea</taxon>
        <taxon>Aphididae</taxon>
        <taxon>Sipha</taxon>
    </lineage>
</organism>
<reference evidence="1" key="1">
    <citation type="submission" date="2018-04" db="EMBL/GenBank/DDBJ databases">
        <title>Transcriptome assembly of Sipha flava.</title>
        <authorList>
            <person name="Scully E.D."/>
            <person name="Geib S.M."/>
            <person name="Palmer N.A."/>
            <person name="Koch K."/>
            <person name="Bradshaw J."/>
            <person name="Heng-Moss T."/>
            <person name="Sarath G."/>
        </authorList>
    </citation>
    <scope>NUCLEOTIDE SEQUENCE</scope>
</reference>